<dbReference type="Gene3D" id="3.30.470.20">
    <property type="entry name" value="ATP-grasp fold, B domain"/>
    <property type="match status" value="1"/>
</dbReference>
<organism evidence="1 2">
    <name type="scientific">Paenibacillus agricola</name>
    <dbReference type="NCBI Taxonomy" id="2716264"/>
    <lineage>
        <taxon>Bacteria</taxon>
        <taxon>Bacillati</taxon>
        <taxon>Bacillota</taxon>
        <taxon>Bacilli</taxon>
        <taxon>Bacillales</taxon>
        <taxon>Paenibacillaceae</taxon>
        <taxon>Paenibacillus</taxon>
    </lineage>
</organism>
<name>A0ABX0J7E0_9BACL</name>
<dbReference type="EMBL" id="JAAOIW010000002">
    <property type="protein sequence ID" value="NHN29700.1"/>
    <property type="molecule type" value="Genomic_DNA"/>
</dbReference>
<keyword evidence="2" id="KW-1185">Reference proteome</keyword>
<dbReference type="InterPro" id="IPR026838">
    <property type="entry name" value="YheC/D"/>
</dbReference>
<comment type="caution">
    <text evidence="1">The sequence shown here is derived from an EMBL/GenBank/DDBJ whole genome shotgun (WGS) entry which is preliminary data.</text>
</comment>
<evidence type="ECO:0000313" key="1">
    <source>
        <dbReference type="EMBL" id="NHN29700.1"/>
    </source>
</evidence>
<protein>
    <submittedName>
        <fullName evidence="1">YheC/YheD family protein</fullName>
    </submittedName>
</protein>
<dbReference type="Proteomes" id="UP001165962">
    <property type="component" value="Unassembled WGS sequence"/>
</dbReference>
<proteinExistence type="predicted"/>
<dbReference type="Pfam" id="PF14398">
    <property type="entry name" value="ATPgrasp_YheCD"/>
    <property type="match status" value="1"/>
</dbReference>
<accession>A0ABX0J7E0</accession>
<evidence type="ECO:0000313" key="2">
    <source>
        <dbReference type="Proteomes" id="UP001165962"/>
    </source>
</evidence>
<sequence length="359" mass="40898">MKQMVGILLDNKTYAGITRKRSDYEHIGLYNKATNQLGLKPLYMSLNHTGKRIASGYTYSAGRFQKVRHKIPKVIHNRAMTLTSQGKKRLEQLAKTSTIFNRTNRFDKYRIYRLLYRNPSLRTYLPKTVHYSKSNLVKAMGAYSGLFIKPSSGSVGDGIIKISKISKGNWYIFQKKGKPTKNTFRQTVKFIERYVGTRIYHIQETIQLSTYKGRPYDLRVSVQRGRTGTWQVTGIVGKVAAVGRHVTNVAKGGKVRRYEELFQSGGLPVETVKNEVHRVSLEIANYLGKHLPHLADIGLDMGVDPDGAIKFIEMNGRDQRISFKKAGMHATFYKTYLNPLQYASSLMKPKKSLRPRPNS</sequence>
<dbReference type="SUPFAM" id="SSF56059">
    <property type="entry name" value="Glutathione synthetase ATP-binding domain-like"/>
    <property type="match status" value="1"/>
</dbReference>
<gene>
    <name evidence="1" type="ORF">G9U52_07615</name>
</gene>
<reference evidence="1" key="1">
    <citation type="submission" date="2020-03" db="EMBL/GenBank/DDBJ databases">
        <title>Draft sequencing of Paenibacilllus sp. S3N08.</title>
        <authorList>
            <person name="Kim D.-U."/>
        </authorList>
    </citation>
    <scope>NUCLEOTIDE SEQUENCE</scope>
    <source>
        <strain evidence="1">S3N08</strain>
    </source>
</reference>